<name>A0ABP2C557_9FIRM</name>
<dbReference type="InterPro" id="IPR025874">
    <property type="entry name" value="DZR"/>
</dbReference>
<dbReference type="PANTHER" id="PTHR43236">
    <property type="entry name" value="ANTITOXIN HIGA1"/>
    <property type="match status" value="1"/>
</dbReference>
<gene>
    <name evidence="3" type="ORF">SSPH_01152</name>
</gene>
<feature type="domain" description="DZANK-type" evidence="2">
    <location>
        <begin position="218"/>
        <end position="293"/>
    </location>
</feature>
<organism evidence="3 4">
    <name type="scientific">Sporomusa sphaeroides DSM 2875</name>
    <dbReference type="NCBI Taxonomy" id="1337886"/>
    <lineage>
        <taxon>Bacteria</taxon>
        <taxon>Bacillati</taxon>
        <taxon>Bacillota</taxon>
        <taxon>Negativicutes</taxon>
        <taxon>Selenomonadales</taxon>
        <taxon>Sporomusaceae</taxon>
        <taxon>Sporomusa</taxon>
    </lineage>
</organism>
<keyword evidence="4" id="KW-1185">Reference proteome</keyword>
<dbReference type="PANTHER" id="PTHR43236:SF1">
    <property type="entry name" value="BLL7220 PROTEIN"/>
    <property type="match status" value="1"/>
</dbReference>
<accession>A0ABP2C557</accession>
<sequence>MDNRYVTKSDLYHSVDHIIDLMNITINDTSYPLDSINLAHTFCNNLELVTLPFPSTAICGVLCKDESRTAIALNKNREDAMRNFDCMHELVHYFLHDDTEFRCICPDKSQVKQNNFIEWQANEGAAQALVPYQIFIPEFVKLSRNYARSAWDMAGITIELAHNFYVSPQVIRNRINNLEYEIKQYLDGIPIEKITLLSKNQITKRGLHKKSTAIFSYCTKCLSVVSDINNYCSICGTNLKEPINNFYDFRVWKGVGYMKYDGIQIDQKYKAIICPRCNNEEIEPEGNYCKICGIDLVNKCAGYLVGDGYHEEWISGCSAILDGKSRNCPFCGKPSSFYNLKLLRDWNYREDDDYIPF</sequence>
<reference evidence="3 4" key="1">
    <citation type="submission" date="2016-01" db="EMBL/GenBank/DDBJ databases">
        <authorList>
            <person name="Brown R."/>
        </authorList>
    </citation>
    <scope>NUCLEOTIDE SEQUENCE [LARGE SCALE GENOMIC DNA]</scope>
    <source>
        <strain evidence="3">Sporomusa sphaeroides DSM 2875</strain>
    </source>
</reference>
<dbReference type="Pfam" id="PF06114">
    <property type="entry name" value="Peptidase_M78"/>
    <property type="match status" value="1"/>
</dbReference>
<evidence type="ECO:0000313" key="4">
    <source>
        <dbReference type="Proteomes" id="UP000245702"/>
    </source>
</evidence>
<evidence type="ECO:0000259" key="2">
    <source>
        <dbReference type="Pfam" id="PF12773"/>
    </source>
</evidence>
<feature type="domain" description="IrrE N-terminal-like" evidence="1">
    <location>
        <begin position="49"/>
        <end position="176"/>
    </location>
</feature>
<dbReference type="Pfam" id="PF12773">
    <property type="entry name" value="DZR"/>
    <property type="match status" value="1"/>
</dbReference>
<dbReference type="Proteomes" id="UP000245702">
    <property type="component" value="Unassembled WGS sequence"/>
</dbReference>
<protein>
    <submittedName>
        <fullName evidence="3">Double zinc ribbon</fullName>
    </submittedName>
</protein>
<evidence type="ECO:0000313" key="3">
    <source>
        <dbReference type="EMBL" id="CVK18514.1"/>
    </source>
</evidence>
<dbReference type="RefSeq" id="WP_075756432.1">
    <property type="nucleotide sequence ID" value="NZ_CP146991.1"/>
</dbReference>
<evidence type="ECO:0000259" key="1">
    <source>
        <dbReference type="Pfam" id="PF06114"/>
    </source>
</evidence>
<dbReference type="InterPro" id="IPR052345">
    <property type="entry name" value="Rad_response_metalloprotease"/>
</dbReference>
<dbReference type="Gene3D" id="1.10.10.2910">
    <property type="match status" value="1"/>
</dbReference>
<dbReference type="InterPro" id="IPR010359">
    <property type="entry name" value="IrrE_HExxH"/>
</dbReference>
<proteinExistence type="predicted"/>
<comment type="caution">
    <text evidence="3">The sequence shown here is derived from an EMBL/GenBank/DDBJ whole genome shotgun (WGS) entry which is preliminary data.</text>
</comment>
<dbReference type="EMBL" id="FCOW01000004">
    <property type="protein sequence ID" value="CVK18514.1"/>
    <property type="molecule type" value="Genomic_DNA"/>
</dbReference>